<protein>
    <submittedName>
        <fullName evidence="4">Hydroxyphenylacetyl-CoA thioesterase PaaI</fullName>
        <ecNumber evidence="4">3.1.2.-</ecNumber>
    </submittedName>
</protein>
<comment type="similarity">
    <text evidence="1">Belongs to the thioesterase PaaI family.</text>
</comment>
<accession>A0AAJ4NJ23</accession>
<dbReference type="EMBL" id="CP076405">
    <property type="protein sequence ID" value="QWQ20993.2"/>
    <property type="molecule type" value="Genomic_DNA"/>
</dbReference>
<dbReference type="FunFam" id="3.10.129.10:FF:000022">
    <property type="entry name" value="Phenylacetic acid degradation protein"/>
    <property type="match status" value="1"/>
</dbReference>
<evidence type="ECO:0000256" key="2">
    <source>
        <dbReference type="ARBA" id="ARBA00022801"/>
    </source>
</evidence>
<name>A0AAJ4NJ23_PRORE</name>
<dbReference type="NCBIfam" id="TIGR02286">
    <property type="entry name" value="PaaD"/>
    <property type="match status" value="1"/>
</dbReference>
<evidence type="ECO:0000313" key="5">
    <source>
        <dbReference type="Proteomes" id="UP000682358"/>
    </source>
</evidence>
<reference evidence="4" key="1">
    <citation type="submission" date="2021-06" db="EMBL/GenBank/DDBJ databases">
        <title>Emergence of genetically related NDM-1-producing Providencia rettgeri strains in Argentina.</title>
        <authorList>
            <person name="Pasteran F."/>
            <person name="Meo A."/>
            <person name="Gomez S."/>
            <person name="Derdoy L."/>
            <person name="Albronoz E."/>
            <person name="Faccone D."/>
            <person name="Guerriero L."/>
            <person name="Archuby D."/>
            <person name="Tarzia A."/>
            <person name="Lopez M."/>
            <person name="Corso A."/>
        </authorList>
    </citation>
    <scope>NUCLEOTIDE SEQUENCE</scope>
    <source>
        <strain evidence="4">PreM15628</strain>
    </source>
</reference>
<dbReference type="InterPro" id="IPR003736">
    <property type="entry name" value="PAAI_dom"/>
</dbReference>
<proteinExistence type="inferred from homology"/>
<dbReference type="InterPro" id="IPR052723">
    <property type="entry name" value="Acyl-CoA_thioesterase_PaaI"/>
</dbReference>
<dbReference type="PANTHER" id="PTHR42856:SF1">
    <property type="entry name" value="ACYL-COENZYME A THIOESTERASE PAAI"/>
    <property type="match status" value="1"/>
</dbReference>
<organism evidence="4 5">
    <name type="scientific">Providencia rettgeri</name>
    <dbReference type="NCBI Taxonomy" id="587"/>
    <lineage>
        <taxon>Bacteria</taxon>
        <taxon>Pseudomonadati</taxon>
        <taxon>Pseudomonadota</taxon>
        <taxon>Gammaproteobacteria</taxon>
        <taxon>Enterobacterales</taxon>
        <taxon>Morganellaceae</taxon>
        <taxon>Providencia</taxon>
    </lineage>
</organism>
<sequence length="147" mass="16014">MISLPNDTLAQQSAHIMYRDDACAKAMGMSIEKVEEGFAQLKMPITAQMLNGHKTCHGGQLFSLADTAFAYACNSQGHAAVASMCSIDFILPGFEGDLLTATATMKHQGKRNGLYEVEITNQDGKTLALFHGRSHRLGHRLTGEQSW</sequence>
<feature type="domain" description="Thioesterase" evidence="3">
    <location>
        <begin position="53"/>
        <end position="127"/>
    </location>
</feature>
<dbReference type="EC" id="3.1.2.-" evidence="4"/>
<dbReference type="CDD" id="cd03443">
    <property type="entry name" value="PaaI_thioesterase"/>
    <property type="match status" value="1"/>
</dbReference>
<dbReference type="Pfam" id="PF03061">
    <property type="entry name" value="4HBT"/>
    <property type="match status" value="1"/>
</dbReference>
<evidence type="ECO:0000256" key="1">
    <source>
        <dbReference type="ARBA" id="ARBA00008324"/>
    </source>
</evidence>
<gene>
    <name evidence="4" type="primary">paaI</name>
    <name evidence="4" type="ORF">KOF27_01090</name>
</gene>
<dbReference type="AlphaFoldDB" id="A0AAJ4NJ23"/>
<dbReference type="SUPFAM" id="SSF54637">
    <property type="entry name" value="Thioesterase/thiol ester dehydrase-isomerase"/>
    <property type="match status" value="1"/>
</dbReference>
<evidence type="ECO:0000313" key="4">
    <source>
        <dbReference type="EMBL" id="QWQ20993.2"/>
    </source>
</evidence>
<dbReference type="InterPro" id="IPR006683">
    <property type="entry name" value="Thioestr_dom"/>
</dbReference>
<keyword evidence="2 4" id="KW-0378">Hydrolase</keyword>
<dbReference type="PANTHER" id="PTHR42856">
    <property type="entry name" value="ACYL-COENZYME A THIOESTERASE PAAI"/>
    <property type="match status" value="1"/>
</dbReference>
<dbReference type="Proteomes" id="UP000682358">
    <property type="component" value="Chromosome"/>
</dbReference>
<dbReference type="InterPro" id="IPR011973">
    <property type="entry name" value="PaaD"/>
</dbReference>
<dbReference type="InterPro" id="IPR029069">
    <property type="entry name" value="HotDog_dom_sf"/>
</dbReference>
<dbReference type="GO" id="GO:0016289">
    <property type="term" value="F:acyl-CoA hydrolase activity"/>
    <property type="evidence" value="ECO:0007669"/>
    <property type="project" value="UniProtKB-ARBA"/>
</dbReference>
<dbReference type="NCBIfam" id="TIGR00369">
    <property type="entry name" value="unchar_dom_1"/>
    <property type="match status" value="1"/>
</dbReference>
<evidence type="ECO:0000259" key="3">
    <source>
        <dbReference type="Pfam" id="PF03061"/>
    </source>
</evidence>
<dbReference type="Gene3D" id="3.10.129.10">
    <property type="entry name" value="Hotdog Thioesterase"/>
    <property type="match status" value="1"/>
</dbReference>